<keyword evidence="3" id="KW-0560">Oxidoreductase</keyword>
<gene>
    <name evidence="6" type="ORF">COS52_01630</name>
</gene>
<evidence type="ECO:0000256" key="3">
    <source>
        <dbReference type="ARBA" id="ARBA00023002"/>
    </source>
</evidence>
<dbReference type="GO" id="GO:0004748">
    <property type="term" value="F:ribonucleoside-diphosphate reductase activity, thioredoxin disulfide as acceptor"/>
    <property type="evidence" value="ECO:0007669"/>
    <property type="project" value="TreeGrafter"/>
</dbReference>
<keyword evidence="2" id="KW-0846">Cobalamin</keyword>
<evidence type="ECO:0000256" key="2">
    <source>
        <dbReference type="ARBA" id="ARBA00022628"/>
    </source>
</evidence>
<evidence type="ECO:0000256" key="4">
    <source>
        <dbReference type="ARBA" id="ARBA00023285"/>
    </source>
</evidence>
<feature type="domain" description="Ribonucleotide reductase large subunit C-terminal" evidence="5">
    <location>
        <begin position="2"/>
        <end position="142"/>
    </location>
</feature>
<feature type="non-terminal residue" evidence="6">
    <location>
        <position position="1"/>
    </location>
</feature>
<dbReference type="AlphaFoldDB" id="A0A2M7BT44"/>
<dbReference type="GO" id="GO:0031419">
    <property type="term" value="F:cobalamin binding"/>
    <property type="evidence" value="ECO:0007669"/>
    <property type="project" value="UniProtKB-KW"/>
</dbReference>
<dbReference type="PANTHER" id="PTHR43371:SF1">
    <property type="entry name" value="RIBONUCLEOSIDE-DIPHOSPHATE REDUCTASE"/>
    <property type="match status" value="1"/>
</dbReference>
<name>A0A2M7BT44_9BACT</name>
<organism evidence="6 7">
    <name type="scientific">Candidatus Roizmanbacteria bacterium CG03_land_8_20_14_0_80_39_12</name>
    <dbReference type="NCBI Taxonomy" id="1974847"/>
    <lineage>
        <taxon>Bacteria</taxon>
        <taxon>Candidatus Roizmaniibacteriota</taxon>
    </lineage>
</organism>
<comment type="caution">
    <text evidence="6">The sequence shown here is derived from an EMBL/GenBank/DDBJ whole genome shotgun (WGS) entry which is preliminary data.</text>
</comment>
<evidence type="ECO:0000256" key="1">
    <source>
        <dbReference type="ARBA" id="ARBA00001922"/>
    </source>
</evidence>
<comment type="cofactor">
    <cofactor evidence="1">
        <name>adenosylcob(III)alamin</name>
        <dbReference type="ChEBI" id="CHEBI:18408"/>
    </cofactor>
</comment>
<evidence type="ECO:0000259" key="5">
    <source>
        <dbReference type="Pfam" id="PF02867"/>
    </source>
</evidence>
<sequence>VTMIAPTGTISILANTSSGIEPVFSLVTRRRTFYEDDKSNHSTKEFLMVDPVFEEYIGSRKNILDQVASGDYSGLSVEEKRLFVTTHQISPSWHVKIQAAWQKYFDNSISKTVNFGHDATVDDVKETYMLAWKLGCKGVTIYRDGSKQDQVLVSNNQAPITNNQTDGVCPECGGKLHKQDGCSKCIDCGYSVCG</sequence>
<keyword evidence="4" id="KW-0170">Cobalt</keyword>
<dbReference type="PANTHER" id="PTHR43371">
    <property type="entry name" value="VITAMIN B12-DEPENDENT RIBONUCLEOTIDE REDUCTASE"/>
    <property type="match status" value="1"/>
</dbReference>
<reference evidence="7" key="1">
    <citation type="submission" date="2017-09" db="EMBL/GenBank/DDBJ databases">
        <title>Depth-based differentiation of microbial function through sediment-hosted aquifers and enrichment of novel symbionts in the deep terrestrial subsurface.</title>
        <authorList>
            <person name="Probst A.J."/>
            <person name="Ladd B."/>
            <person name="Jarett J.K."/>
            <person name="Geller-Mcgrath D.E."/>
            <person name="Sieber C.M.K."/>
            <person name="Emerson J.B."/>
            <person name="Anantharaman K."/>
            <person name="Thomas B.C."/>
            <person name="Malmstrom R."/>
            <person name="Stieglmeier M."/>
            <person name="Klingl A."/>
            <person name="Woyke T."/>
            <person name="Ryan C.M."/>
            <person name="Banfield J.F."/>
        </authorList>
    </citation>
    <scope>NUCLEOTIDE SEQUENCE [LARGE SCALE GENOMIC DNA]</scope>
</reference>
<evidence type="ECO:0000313" key="7">
    <source>
        <dbReference type="Proteomes" id="UP000230119"/>
    </source>
</evidence>
<evidence type="ECO:0000313" key="6">
    <source>
        <dbReference type="EMBL" id="PIV08640.1"/>
    </source>
</evidence>
<proteinExistence type="predicted"/>
<dbReference type="Proteomes" id="UP000230119">
    <property type="component" value="Unassembled WGS sequence"/>
</dbReference>
<dbReference type="EMBL" id="PEVA01000065">
    <property type="protein sequence ID" value="PIV08640.1"/>
    <property type="molecule type" value="Genomic_DNA"/>
</dbReference>
<dbReference type="InterPro" id="IPR050862">
    <property type="entry name" value="RdRp_reductase_class-2"/>
</dbReference>
<dbReference type="InterPro" id="IPR000788">
    <property type="entry name" value="RNR_lg_C"/>
</dbReference>
<dbReference type="Pfam" id="PF02867">
    <property type="entry name" value="Ribonuc_red_lgC"/>
    <property type="match status" value="1"/>
</dbReference>
<dbReference type="SUPFAM" id="SSF51998">
    <property type="entry name" value="PFL-like glycyl radical enzymes"/>
    <property type="match status" value="1"/>
</dbReference>
<dbReference type="Gene3D" id="3.20.70.20">
    <property type="match status" value="1"/>
</dbReference>
<accession>A0A2M7BT44</accession>
<protein>
    <recommendedName>
        <fullName evidence="5">Ribonucleotide reductase large subunit C-terminal domain-containing protein</fullName>
    </recommendedName>
</protein>